<keyword evidence="6" id="KW-0675">Receptor</keyword>
<reference evidence="9" key="1">
    <citation type="journal article" date="2023" name="G3 (Bethesda)">
        <title>Whole genome assemblies of Zophobas morio and Tenebrio molitor.</title>
        <authorList>
            <person name="Kaur S."/>
            <person name="Stinson S.A."/>
            <person name="diCenzo G.C."/>
        </authorList>
    </citation>
    <scope>NUCLEOTIDE SEQUENCE</scope>
    <source>
        <strain evidence="9">QUZm001</strain>
    </source>
</reference>
<evidence type="ECO:0000256" key="1">
    <source>
        <dbReference type="ARBA" id="ARBA00004651"/>
    </source>
</evidence>
<feature type="transmembrane region" description="Helical" evidence="8">
    <location>
        <begin position="28"/>
        <end position="47"/>
    </location>
</feature>
<dbReference type="PANTHER" id="PTHR42643:SF30">
    <property type="entry name" value="IONOTROPIC RECEPTOR 40A-RELATED"/>
    <property type="match status" value="1"/>
</dbReference>
<sequence length="300" mass="35041">MSGHFYWVVPPGKKVPFWRVFLLHFDHNIWLCILVSISALTLIWHYIEKQGIILSFFFHYQLLVESGSLSVSQITKTPSRVLTVASVFAFLTISTIFKSEMLNSLTETLYEYQINSLDDIIRHNLKCYVADDMKLLYKSISNFYSRYISKCTSIEDHDDQQEILVRTVLNKDVATISRFLKLRFAMNTLLEMGYEEERPHLIRRQVKFDFLFLYLTKGYPLYGRLSEILGRMDSGGFTSYFRKLVDFKVDKALKFKQKIQTRNLEFAHISIAFYIFLAGMGGSFVVFLFEVAVKRPLSAL</sequence>
<evidence type="ECO:0000256" key="5">
    <source>
        <dbReference type="ARBA" id="ARBA00023136"/>
    </source>
</evidence>
<dbReference type="Proteomes" id="UP001168821">
    <property type="component" value="Unassembled WGS sequence"/>
</dbReference>
<comment type="caution">
    <text evidence="9">The sequence shown here is derived from an EMBL/GenBank/DDBJ whole genome shotgun (WGS) entry which is preliminary data.</text>
</comment>
<gene>
    <name evidence="9" type="ORF">Zmor_023155</name>
</gene>
<dbReference type="InterPro" id="IPR052192">
    <property type="entry name" value="Insect_Ionotropic_Sensory_Rcpt"/>
</dbReference>
<keyword evidence="4 8" id="KW-1133">Transmembrane helix</keyword>
<evidence type="ECO:0000256" key="3">
    <source>
        <dbReference type="ARBA" id="ARBA00022692"/>
    </source>
</evidence>
<keyword evidence="7" id="KW-0325">Glycoprotein</keyword>
<name>A0AA38HWL2_9CUCU</name>
<accession>A0AA38HWL2</accession>
<comment type="subcellular location">
    <subcellularLocation>
        <location evidence="1">Cell membrane</location>
        <topology evidence="1">Multi-pass membrane protein</topology>
    </subcellularLocation>
</comment>
<evidence type="ECO:0000256" key="8">
    <source>
        <dbReference type="SAM" id="Phobius"/>
    </source>
</evidence>
<evidence type="ECO:0000256" key="2">
    <source>
        <dbReference type="ARBA" id="ARBA00022475"/>
    </source>
</evidence>
<evidence type="ECO:0000256" key="7">
    <source>
        <dbReference type="ARBA" id="ARBA00023180"/>
    </source>
</evidence>
<dbReference type="AlphaFoldDB" id="A0AA38HWL2"/>
<dbReference type="EMBL" id="JALNTZ010000007">
    <property type="protein sequence ID" value="KAJ3645505.1"/>
    <property type="molecule type" value="Genomic_DNA"/>
</dbReference>
<keyword evidence="2" id="KW-1003">Cell membrane</keyword>
<evidence type="ECO:0000256" key="4">
    <source>
        <dbReference type="ARBA" id="ARBA00022989"/>
    </source>
</evidence>
<keyword evidence="3 8" id="KW-0812">Transmembrane</keyword>
<evidence type="ECO:0000256" key="6">
    <source>
        <dbReference type="ARBA" id="ARBA00023170"/>
    </source>
</evidence>
<keyword evidence="5 8" id="KW-0472">Membrane</keyword>
<feature type="transmembrane region" description="Helical" evidence="8">
    <location>
        <begin position="266"/>
        <end position="289"/>
    </location>
</feature>
<organism evidence="9 10">
    <name type="scientific">Zophobas morio</name>
    <dbReference type="NCBI Taxonomy" id="2755281"/>
    <lineage>
        <taxon>Eukaryota</taxon>
        <taxon>Metazoa</taxon>
        <taxon>Ecdysozoa</taxon>
        <taxon>Arthropoda</taxon>
        <taxon>Hexapoda</taxon>
        <taxon>Insecta</taxon>
        <taxon>Pterygota</taxon>
        <taxon>Neoptera</taxon>
        <taxon>Endopterygota</taxon>
        <taxon>Coleoptera</taxon>
        <taxon>Polyphaga</taxon>
        <taxon>Cucujiformia</taxon>
        <taxon>Tenebrionidae</taxon>
        <taxon>Zophobas</taxon>
    </lineage>
</organism>
<evidence type="ECO:0000313" key="9">
    <source>
        <dbReference type="EMBL" id="KAJ3645505.1"/>
    </source>
</evidence>
<dbReference type="GO" id="GO:0005886">
    <property type="term" value="C:plasma membrane"/>
    <property type="evidence" value="ECO:0007669"/>
    <property type="project" value="UniProtKB-SubCell"/>
</dbReference>
<dbReference type="PANTHER" id="PTHR42643">
    <property type="entry name" value="IONOTROPIC RECEPTOR 20A-RELATED"/>
    <property type="match status" value="1"/>
</dbReference>
<keyword evidence="10" id="KW-1185">Reference proteome</keyword>
<proteinExistence type="predicted"/>
<protein>
    <submittedName>
        <fullName evidence="9">Uncharacterized protein</fullName>
    </submittedName>
</protein>
<evidence type="ECO:0000313" key="10">
    <source>
        <dbReference type="Proteomes" id="UP001168821"/>
    </source>
</evidence>